<dbReference type="EMBL" id="CM042883">
    <property type="protein sequence ID" value="KAI4375275.1"/>
    <property type="molecule type" value="Genomic_DNA"/>
</dbReference>
<gene>
    <name evidence="1" type="ORF">MLD38_013163</name>
</gene>
<sequence length="85" mass="9322">MSHPPTTSLVFYIWVSRRGLPILPVRVLNFPSAPASDGAGCNFSLALIAYKVLEQMPLVLLPIPLNVGLECSGWLRSVNFLVPFL</sequence>
<organism evidence="1 2">
    <name type="scientific">Melastoma candidum</name>
    <dbReference type="NCBI Taxonomy" id="119954"/>
    <lineage>
        <taxon>Eukaryota</taxon>
        <taxon>Viridiplantae</taxon>
        <taxon>Streptophyta</taxon>
        <taxon>Embryophyta</taxon>
        <taxon>Tracheophyta</taxon>
        <taxon>Spermatophyta</taxon>
        <taxon>Magnoliopsida</taxon>
        <taxon>eudicotyledons</taxon>
        <taxon>Gunneridae</taxon>
        <taxon>Pentapetalae</taxon>
        <taxon>rosids</taxon>
        <taxon>malvids</taxon>
        <taxon>Myrtales</taxon>
        <taxon>Melastomataceae</taxon>
        <taxon>Melastomatoideae</taxon>
        <taxon>Melastomateae</taxon>
        <taxon>Melastoma</taxon>
    </lineage>
</organism>
<evidence type="ECO:0000313" key="1">
    <source>
        <dbReference type="EMBL" id="KAI4375275.1"/>
    </source>
</evidence>
<protein>
    <submittedName>
        <fullName evidence="1">Uncharacterized protein</fullName>
    </submittedName>
</protein>
<keyword evidence="2" id="KW-1185">Reference proteome</keyword>
<evidence type="ECO:0000313" key="2">
    <source>
        <dbReference type="Proteomes" id="UP001057402"/>
    </source>
</evidence>
<reference evidence="2" key="1">
    <citation type="journal article" date="2023" name="Front. Plant Sci.">
        <title>Chromosomal-level genome assembly of Melastoma candidum provides insights into trichome evolution.</title>
        <authorList>
            <person name="Zhong Y."/>
            <person name="Wu W."/>
            <person name="Sun C."/>
            <person name="Zou P."/>
            <person name="Liu Y."/>
            <person name="Dai S."/>
            <person name="Zhou R."/>
        </authorList>
    </citation>
    <scope>NUCLEOTIDE SEQUENCE [LARGE SCALE GENOMIC DNA]</scope>
</reference>
<accession>A0ACB9R9A9</accession>
<dbReference type="Proteomes" id="UP001057402">
    <property type="component" value="Chromosome 4"/>
</dbReference>
<proteinExistence type="predicted"/>
<name>A0ACB9R9A9_9MYRT</name>
<comment type="caution">
    <text evidence="1">The sequence shown here is derived from an EMBL/GenBank/DDBJ whole genome shotgun (WGS) entry which is preliminary data.</text>
</comment>